<dbReference type="SUPFAM" id="SSF49785">
    <property type="entry name" value="Galactose-binding domain-like"/>
    <property type="match status" value="1"/>
</dbReference>
<dbReference type="Pfam" id="PF02837">
    <property type="entry name" value="Glyco_hydro_2_N"/>
    <property type="match status" value="1"/>
</dbReference>
<dbReference type="InterPro" id="IPR023230">
    <property type="entry name" value="Glyco_hydro_2_CS"/>
</dbReference>
<gene>
    <name evidence="14" type="ORF">BSYN_06580</name>
</gene>
<dbReference type="EMBL" id="AP028055">
    <property type="protein sequence ID" value="BEG98393.1"/>
    <property type="molecule type" value="Genomic_DNA"/>
</dbReference>
<dbReference type="Pfam" id="PF16353">
    <property type="entry name" value="LacZ_4"/>
    <property type="match status" value="1"/>
</dbReference>
<dbReference type="InterPro" id="IPR013783">
    <property type="entry name" value="Ig-like_fold"/>
</dbReference>
<dbReference type="PROSITE" id="PS00719">
    <property type="entry name" value="GLYCOSYL_HYDROL_F2_1"/>
    <property type="match status" value="1"/>
</dbReference>
<accession>A0ABM8I8K0</accession>
<dbReference type="InterPro" id="IPR006101">
    <property type="entry name" value="Glyco_hydro_2"/>
</dbReference>
<dbReference type="InterPro" id="IPR006103">
    <property type="entry name" value="Glyco_hydro_2_cat"/>
</dbReference>
<dbReference type="InterPro" id="IPR011013">
    <property type="entry name" value="Gal_mutarotase_sf_dom"/>
</dbReference>
<comment type="catalytic activity">
    <reaction evidence="1 10">
        <text>Hydrolysis of terminal non-reducing beta-D-galactose residues in beta-D-galactosides.</text>
        <dbReference type="EC" id="3.2.1.23"/>
    </reaction>
</comment>
<evidence type="ECO:0000313" key="14">
    <source>
        <dbReference type="EMBL" id="BEG98393.1"/>
    </source>
</evidence>
<dbReference type="Proteomes" id="UP001496674">
    <property type="component" value="Chromosome"/>
</dbReference>
<comment type="similarity">
    <text evidence="3 10">Belongs to the glycosyl hydrolase 2 family.</text>
</comment>
<evidence type="ECO:0000256" key="9">
    <source>
        <dbReference type="ARBA" id="ARBA00032230"/>
    </source>
</evidence>
<evidence type="ECO:0000259" key="13">
    <source>
        <dbReference type="SMART" id="SM01038"/>
    </source>
</evidence>
<feature type="domain" description="Beta galactosidase small chain/" evidence="13">
    <location>
        <begin position="765"/>
        <end position="1054"/>
    </location>
</feature>
<evidence type="ECO:0000256" key="8">
    <source>
        <dbReference type="ARBA" id="ARBA00023295"/>
    </source>
</evidence>
<dbReference type="Gene3D" id="2.60.40.10">
    <property type="entry name" value="Immunoglobulins"/>
    <property type="match status" value="2"/>
</dbReference>
<feature type="chain" id="PRO_5046646973" description="Beta-galactosidase" evidence="12">
    <location>
        <begin position="20"/>
        <end position="1069"/>
    </location>
</feature>
<evidence type="ECO:0000256" key="12">
    <source>
        <dbReference type="SAM" id="SignalP"/>
    </source>
</evidence>
<dbReference type="InterPro" id="IPR017853">
    <property type="entry name" value="GH"/>
</dbReference>
<dbReference type="SMART" id="SM01038">
    <property type="entry name" value="Bgal_small_N"/>
    <property type="match status" value="1"/>
</dbReference>
<evidence type="ECO:0000313" key="15">
    <source>
        <dbReference type="Proteomes" id="UP001496674"/>
    </source>
</evidence>
<sequence>MKNKLTLTWMAFIPLLAFAQNNRYEMITNPNLTSINREMPRSTFTSYTSEEAAIKNDRKSDTYRISLNGTWKFNYAENFDERPLEFMKPEFDSSKWSDIKVPGNWERQGFGTPIYVNTTYEFTSPGYKPFWDEPNPPYVPKDWNPTGTYRREFNLPSDWQGKEIFLSADGTKGAAFYYLNGTFLGMNKDSKTPARFKISNLVKPGKNVLAIQIHRFSDATYLECQDMWRLSGIEREIYMYAQPKVRIADFTVHSPLDKSYKNGEFSMDVQINNASGEKKSVTALYSLLDADGKTVLQNQEKAAVNESAKISFGKKIIENVKSWNAETPNLYTLVLTLKDENGKLLESTSTKVGFRTVAIINKQFTVNGKPVLVKGVNVHEHNEVNGHYVTEDLMMKDFTLWKKYNVNTVRTCHYPQQERFYELCDQYGIYVIDEANIESHGMGYDLRKGGTLANNPLFEAAHLYRTENMYLRDKNHPCVVTWSLGNEAGNGICFYNTYKYLKAQDSSRPVQYERAGLEWNTDIYCPMYSRPADIERYAKNPNADRPLILCEYAHAMGNSLGNFKEYWDIIKKYPLLQGGCIWDWVDQGFLEKTKDGRKYWTYGGDYGKIGTPSDGDFCINGLVYPDRTTKPATEEMRKVYQNIDFDTDFKKGKAIIYNGFFFTNLNKYDFTYTIKREGKSVFTEKFNIDCEPGDSVSIDLKNLPTTPATTGDDRIEFEAKIRTAEPLLPVGYVIAREQKCINPFRKPVAPVVKPATVKETGSQVVLTGKEFKATFDKKNGMLISYIYKGTEYILNENGLHPNFWRAPTDNDYGAGLPRKLKAWKEASYQDVVAKNFSVTSNDKASKVSCTYEFPGTESTWDITYTVYENGTIKVDNKFVAANEKTPMIPRVGLRMQLPVSFENMTYYGRGPKENYRDRRTSQFHGEFTTNVKNNYEGYIRPQENSHHTDIYWCAFTDKSGKGLLLVADRTFEINASPYTLESMDSGESIDNDKPITEKTNHRHLTDPQPQKLIDLCIDYRMMGVGGDDSWGALPHKEYLIFPGKGPISYGFTLVPFKKGTDYKKMILQY</sequence>
<dbReference type="InterPro" id="IPR032312">
    <property type="entry name" value="LacZ_4"/>
</dbReference>
<evidence type="ECO:0000256" key="4">
    <source>
        <dbReference type="ARBA" id="ARBA00011245"/>
    </source>
</evidence>
<organism evidence="14 15">
    <name type="scientific">Bacteroides sedimenti</name>
    <dbReference type="NCBI Taxonomy" id="2136147"/>
    <lineage>
        <taxon>Bacteria</taxon>
        <taxon>Pseudomonadati</taxon>
        <taxon>Bacteroidota</taxon>
        <taxon>Bacteroidia</taxon>
        <taxon>Bacteroidales</taxon>
        <taxon>Bacteroidaceae</taxon>
        <taxon>Bacteroides</taxon>
    </lineage>
</organism>
<dbReference type="Gene3D" id="3.20.20.80">
    <property type="entry name" value="Glycosidases"/>
    <property type="match status" value="1"/>
</dbReference>
<evidence type="ECO:0000256" key="3">
    <source>
        <dbReference type="ARBA" id="ARBA00007401"/>
    </source>
</evidence>
<evidence type="ECO:0000256" key="5">
    <source>
        <dbReference type="ARBA" id="ARBA00012756"/>
    </source>
</evidence>
<dbReference type="InterPro" id="IPR008979">
    <property type="entry name" value="Galactose-bd-like_sf"/>
</dbReference>
<dbReference type="SUPFAM" id="SSF51445">
    <property type="entry name" value="(Trans)glycosidases"/>
    <property type="match status" value="1"/>
</dbReference>
<dbReference type="EC" id="3.2.1.23" evidence="5 10"/>
<keyword evidence="7" id="KW-0106">Calcium</keyword>
<keyword evidence="15" id="KW-1185">Reference proteome</keyword>
<evidence type="ECO:0000256" key="10">
    <source>
        <dbReference type="RuleBase" id="RU361154"/>
    </source>
</evidence>
<dbReference type="RefSeq" id="WP_353333289.1">
    <property type="nucleotide sequence ID" value="NZ_AP028055.1"/>
</dbReference>
<feature type="compositionally biased region" description="Basic and acidic residues" evidence="11">
    <location>
        <begin position="990"/>
        <end position="1005"/>
    </location>
</feature>
<evidence type="ECO:0000256" key="7">
    <source>
        <dbReference type="ARBA" id="ARBA00022837"/>
    </source>
</evidence>
<name>A0ABM8I8K0_9BACE</name>
<comment type="subunit">
    <text evidence="4">Monomer.</text>
</comment>
<dbReference type="InterPro" id="IPR004199">
    <property type="entry name" value="B-gal_small/dom_5"/>
</dbReference>
<evidence type="ECO:0000256" key="1">
    <source>
        <dbReference type="ARBA" id="ARBA00001412"/>
    </source>
</evidence>
<evidence type="ECO:0000256" key="6">
    <source>
        <dbReference type="ARBA" id="ARBA00022801"/>
    </source>
</evidence>
<dbReference type="SUPFAM" id="SSF49303">
    <property type="entry name" value="beta-Galactosidase/glucuronidase domain"/>
    <property type="match status" value="2"/>
</dbReference>
<feature type="signal peptide" evidence="12">
    <location>
        <begin position="1"/>
        <end position="19"/>
    </location>
</feature>
<dbReference type="Pfam" id="PF02836">
    <property type="entry name" value="Glyco_hydro_2_C"/>
    <property type="match status" value="1"/>
</dbReference>
<dbReference type="Pfam" id="PF02929">
    <property type="entry name" value="Bgal_small_N"/>
    <property type="match status" value="1"/>
</dbReference>
<dbReference type="PANTHER" id="PTHR46323">
    <property type="entry name" value="BETA-GALACTOSIDASE"/>
    <property type="match status" value="1"/>
</dbReference>
<dbReference type="InterPro" id="IPR006102">
    <property type="entry name" value="Ig-like_GH2"/>
</dbReference>
<keyword evidence="8 10" id="KW-0326">Glycosidase</keyword>
<dbReference type="Gene3D" id="2.60.120.260">
    <property type="entry name" value="Galactose-binding domain-like"/>
    <property type="match status" value="1"/>
</dbReference>
<dbReference type="PANTHER" id="PTHR46323:SF2">
    <property type="entry name" value="BETA-GALACTOSIDASE"/>
    <property type="match status" value="1"/>
</dbReference>
<dbReference type="Pfam" id="PF00703">
    <property type="entry name" value="Glyco_hydro_2"/>
    <property type="match status" value="1"/>
</dbReference>
<dbReference type="SUPFAM" id="SSF74650">
    <property type="entry name" value="Galactose mutarotase-like"/>
    <property type="match status" value="1"/>
</dbReference>
<dbReference type="InterPro" id="IPR006104">
    <property type="entry name" value="Glyco_hydro_2_N"/>
</dbReference>
<dbReference type="InterPro" id="IPR036156">
    <property type="entry name" value="Beta-gal/glucu_dom_sf"/>
</dbReference>
<dbReference type="PRINTS" id="PR00132">
    <property type="entry name" value="GLHYDRLASE2"/>
</dbReference>
<keyword evidence="6 10" id="KW-0378">Hydrolase</keyword>
<proteinExistence type="inferred from homology"/>
<comment type="cofactor">
    <cofactor evidence="2">
        <name>Ca(2+)</name>
        <dbReference type="ChEBI" id="CHEBI:29108"/>
    </cofactor>
</comment>
<protein>
    <recommendedName>
        <fullName evidence="5 10">Beta-galactosidase</fullName>
        <ecNumber evidence="5 10">3.2.1.23</ecNumber>
    </recommendedName>
    <alternativeName>
        <fullName evidence="9 10">Lactase</fullName>
    </alternativeName>
</protein>
<evidence type="ECO:0000256" key="2">
    <source>
        <dbReference type="ARBA" id="ARBA00001913"/>
    </source>
</evidence>
<feature type="region of interest" description="Disordered" evidence="11">
    <location>
        <begin position="982"/>
        <end position="1005"/>
    </location>
</feature>
<evidence type="ECO:0000256" key="11">
    <source>
        <dbReference type="SAM" id="MobiDB-lite"/>
    </source>
</evidence>
<dbReference type="InterPro" id="IPR050347">
    <property type="entry name" value="Bact_Beta-galactosidase"/>
</dbReference>
<reference evidence="14 15" key="1">
    <citation type="submission" date="2023-04" db="EMBL/GenBank/DDBJ databases">
        <title>Draft genome sequence of acteroides sedimenti strain YN3PY1.</title>
        <authorList>
            <person name="Yoshida N."/>
        </authorList>
    </citation>
    <scope>NUCLEOTIDE SEQUENCE [LARGE SCALE GENOMIC DNA]</scope>
    <source>
        <strain evidence="14 15">YN3PY1</strain>
    </source>
</reference>
<keyword evidence="12" id="KW-0732">Signal</keyword>
<dbReference type="Gene3D" id="2.70.98.10">
    <property type="match status" value="1"/>
</dbReference>
<dbReference type="InterPro" id="IPR014718">
    <property type="entry name" value="GH-type_carb-bd"/>
</dbReference>